<dbReference type="CDD" id="cd18785">
    <property type="entry name" value="SF2_C"/>
    <property type="match status" value="1"/>
</dbReference>
<dbReference type="PANTHER" id="PTHR47396:SF1">
    <property type="entry name" value="ATP-DEPENDENT HELICASE IRC3-RELATED"/>
    <property type="match status" value="1"/>
</dbReference>
<keyword evidence="2" id="KW-0347">Helicase</keyword>
<dbReference type="InterPro" id="IPR050742">
    <property type="entry name" value="Helicase_Restrict-Modif_Enz"/>
</dbReference>
<dbReference type="InterPro" id="IPR001650">
    <property type="entry name" value="Helicase_C-like"/>
</dbReference>
<name>A0AAW6AY95_CLOSY</name>
<proteinExistence type="predicted"/>
<keyword evidence="2" id="KW-0378">Hydrolase</keyword>
<dbReference type="GO" id="GO:0000403">
    <property type="term" value="F:Y-form DNA binding"/>
    <property type="evidence" value="ECO:0007669"/>
    <property type="project" value="TreeGrafter"/>
</dbReference>
<dbReference type="Gene3D" id="3.40.50.300">
    <property type="entry name" value="P-loop containing nucleotide triphosphate hydrolases"/>
    <property type="match status" value="2"/>
</dbReference>
<evidence type="ECO:0000313" key="2">
    <source>
        <dbReference type="EMBL" id="MDB2001760.1"/>
    </source>
</evidence>
<dbReference type="GO" id="GO:0061749">
    <property type="term" value="F:forked DNA-dependent helicase activity"/>
    <property type="evidence" value="ECO:0007669"/>
    <property type="project" value="TreeGrafter"/>
</dbReference>
<dbReference type="PANTHER" id="PTHR47396">
    <property type="entry name" value="TYPE I RESTRICTION ENZYME ECOKI R PROTEIN"/>
    <property type="match status" value="1"/>
</dbReference>
<dbReference type="Pfam" id="PF04851">
    <property type="entry name" value="ResIII"/>
    <property type="match status" value="1"/>
</dbReference>
<dbReference type="PROSITE" id="PS51192">
    <property type="entry name" value="HELICASE_ATP_BIND_1"/>
    <property type="match status" value="1"/>
</dbReference>
<keyword evidence="2" id="KW-0067">ATP-binding</keyword>
<dbReference type="Pfam" id="PF00271">
    <property type="entry name" value="Helicase_C"/>
    <property type="match status" value="1"/>
</dbReference>
<dbReference type="SMART" id="SM00490">
    <property type="entry name" value="HELICc"/>
    <property type="match status" value="1"/>
</dbReference>
<sequence>MRITIGSEIRVKDAPKALYDWCSENLVLPNPEYANRARRGLWLGNTPQYLWLYRVDGSDLVLPVGVGKQLRQFMSDSDAVEIQLADNGILSYSGIIPLYDYQQPAVEAMTAASCGILQSPCGSGKTQMGIALAARIARKALWITHTQDLLTQSLDRASQYFPRETLGTITAGKVHIGSHMTFATVQTLCKLDLDRYRNSWDVIIVDECHRLAGTPTQVTMFYKVMNSLAARYKYGLSATVHRSDGMIKSTFAVLGPVVYQVPDAAVAEKTMRVRIVRRDTDIKTDRCCLDTDGTLKYNSLLEYLSGSRERNQVIVKDLVSQAGHAGLVLSSRLAHLKTIMEMLPAELRERSVRIDGQMTSKRGKQQREQAIEDMRAGRKDILFASFGLAKEGLDIPRLDRLYLVAPQKDYAVVTQSIGRIARVSPGKEDAVCYDYVDAIQFCENQWKRRQAHYRKAGCEFAG</sequence>
<dbReference type="InterPro" id="IPR014001">
    <property type="entry name" value="Helicase_ATP-bd"/>
</dbReference>
<accession>A0AAW6AY95</accession>
<comment type="caution">
    <text evidence="2">The sequence shown here is derived from an EMBL/GenBank/DDBJ whole genome shotgun (WGS) entry which is preliminary data.</text>
</comment>
<feature type="domain" description="Helicase ATP-binding" evidence="1">
    <location>
        <begin position="106"/>
        <end position="258"/>
    </location>
</feature>
<dbReference type="GO" id="GO:0005524">
    <property type="term" value="F:ATP binding"/>
    <property type="evidence" value="ECO:0007669"/>
    <property type="project" value="InterPro"/>
</dbReference>
<protein>
    <submittedName>
        <fullName evidence="2">DEAD/DEAH box helicase</fullName>
    </submittedName>
</protein>
<dbReference type="RefSeq" id="WP_272120657.1">
    <property type="nucleotide sequence ID" value="NZ_JAQLGH010000046.1"/>
</dbReference>
<dbReference type="GO" id="GO:0036121">
    <property type="term" value="F:double-stranded DNA helicase activity"/>
    <property type="evidence" value="ECO:0007669"/>
    <property type="project" value="TreeGrafter"/>
</dbReference>
<evidence type="ECO:0000313" key="3">
    <source>
        <dbReference type="Proteomes" id="UP001300871"/>
    </source>
</evidence>
<dbReference type="InterPro" id="IPR006935">
    <property type="entry name" value="Helicase/UvrB_N"/>
</dbReference>
<evidence type="ECO:0000259" key="1">
    <source>
        <dbReference type="PROSITE" id="PS51192"/>
    </source>
</evidence>
<keyword evidence="2" id="KW-0547">Nucleotide-binding</keyword>
<dbReference type="InterPro" id="IPR027417">
    <property type="entry name" value="P-loop_NTPase"/>
</dbReference>
<dbReference type="SUPFAM" id="SSF52540">
    <property type="entry name" value="P-loop containing nucleoside triphosphate hydrolases"/>
    <property type="match status" value="1"/>
</dbReference>
<dbReference type="EMBL" id="JAQLGM010000047">
    <property type="protein sequence ID" value="MDB2001760.1"/>
    <property type="molecule type" value="Genomic_DNA"/>
</dbReference>
<dbReference type="AlphaFoldDB" id="A0AAW6AY95"/>
<dbReference type="Proteomes" id="UP001300871">
    <property type="component" value="Unassembled WGS sequence"/>
</dbReference>
<gene>
    <name evidence="2" type="ORF">PM006_16295</name>
</gene>
<dbReference type="SMART" id="SM00487">
    <property type="entry name" value="DEXDc"/>
    <property type="match status" value="1"/>
</dbReference>
<organism evidence="2 3">
    <name type="scientific">Clostridium symbiosum</name>
    <name type="common">Bacteroides symbiosus</name>
    <dbReference type="NCBI Taxonomy" id="1512"/>
    <lineage>
        <taxon>Bacteria</taxon>
        <taxon>Bacillati</taxon>
        <taxon>Bacillota</taxon>
        <taxon>Clostridia</taxon>
        <taxon>Lachnospirales</taxon>
        <taxon>Lachnospiraceae</taxon>
        <taxon>Otoolea</taxon>
    </lineage>
</organism>
<dbReference type="GO" id="GO:0016787">
    <property type="term" value="F:hydrolase activity"/>
    <property type="evidence" value="ECO:0007669"/>
    <property type="project" value="InterPro"/>
</dbReference>
<reference evidence="2" key="1">
    <citation type="submission" date="2023-01" db="EMBL/GenBank/DDBJ databases">
        <title>Human gut microbiome strain richness.</title>
        <authorList>
            <person name="Chen-Liaw A."/>
        </authorList>
    </citation>
    <scope>NUCLEOTIDE SEQUENCE</scope>
    <source>
        <strain evidence="2">B1_m1001713B170214d0_201011</strain>
    </source>
</reference>